<dbReference type="AlphaFoldDB" id="A0A1H6KPP8"/>
<evidence type="ECO:0000313" key="13">
    <source>
        <dbReference type="Proteomes" id="UP000198988"/>
    </source>
</evidence>
<dbReference type="SMART" id="SM00849">
    <property type="entry name" value="Lactamase_B"/>
    <property type="match status" value="1"/>
</dbReference>
<evidence type="ECO:0000256" key="5">
    <source>
        <dbReference type="ARBA" id="ARBA00022964"/>
    </source>
</evidence>
<evidence type="ECO:0000256" key="1">
    <source>
        <dbReference type="ARBA" id="ARBA00001954"/>
    </source>
</evidence>
<reference evidence="12 13" key="1">
    <citation type="submission" date="2016-06" db="EMBL/GenBank/DDBJ databases">
        <authorList>
            <person name="Petersen J."/>
            <person name="Sayavedra L."/>
        </authorList>
    </citation>
    <scope>NUCLEOTIDE SEQUENCE [LARGE SCALE GENOMIC DNA]</scope>
    <source>
        <strain evidence="13">BazSymA</strain>
        <strain evidence="12">BazSymB</strain>
    </source>
</reference>
<dbReference type="CDD" id="cd07724">
    <property type="entry name" value="POD-like_MBL-fold"/>
    <property type="match status" value="1"/>
</dbReference>
<dbReference type="STRING" id="235205.BAZSYMB_SCAFFOLD00052_2"/>
<evidence type="ECO:0000259" key="9">
    <source>
        <dbReference type="SMART" id="SM00849"/>
    </source>
</evidence>
<accession>A0A1H6KPP8</accession>
<keyword evidence="6" id="KW-0007">Acetylation</keyword>
<dbReference type="GO" id="GO:0050313">
    <property type="term" value="F:sulfur dioxygenase activity"/>
    <property type="evidence" value="ECO:0007669"/>
    <property type="project" value="InterPro"/>
</dbReference>
<dbReference type="RefSeq" id="WP_090714680.1">
    <property type="nucleotide sequence ID" value="NZ_CAESAP020000141.1"/>
</dbReference>
<comment type="cofactor">
    <cofactor evidence="1">
        <name>Fe(2+)</name>
        <dbReference type="ChEBI" id="CHEBI:29033"/>
    </cofactor>
</comment>
<proteinExistence type="inferred from homology"/>
<evidence type="ECO:0000256" key="2">
    <source>
        <dbReference type="ARBA" id="ARBA00006759"/>
    </source>
</evidence>
<evidence type="ECO:0000256" key="8">
    <source>
        <dbReference type="ARBA" id="ARBA00023004"/>
    </source>
</evidence>
<evidence type="ECO:0000256" key="3">
    <source>
        <dbReference type="ARBA" id="ARBA00022723"/>
    </source>
</evidence>
<gene>
    <name evidence="10" type="ORF">BAZSYMA_ACONTIG08628_1</name>
    <name evidence="11" type="ORF">BAZSYMB_SCAFFOLD00052_2</name>
</gene>
<dbReference type="InterPro" id="IPR044528">
    <property type="entry name" value="POD-like_MBL-fold"/>
</dbReference>
<organism evidence="11 12">
    <name type="scientific">Bathymodiolus azoricus thioautotrophic gill symbiont</name>
    <dbReference type="NCBI Taxonomy" id="235205"/>
    <lineage>
        <taxon>Bacteria</taxon>
        <taxon>Pseudomonadati</taxon>
        <taxon>Pseudomonadota</taxon>
        <taxon>Gammaproteobacteria</taxon>
        <taxon>sulfur-oxidizing symbionts</taxon>
    </lineage>
</organism>
<dbReference type="EMBL" id="CDSC02000058">
    <property type="protein sequence ID" value="SEH62720.1"/>
    <property type="molecule type" value="Genomic_DNA"/>
</dbReference>
<dbReference type="InterPro" id="IPR051682">
    <property type="entry name" value="Mito_Persulfide_Diox"/>
</dbReference>
<keyword evidence="5" id="KW-0223">Dioxygenase</keyword>
<comment type="similarity">
    <text evidence="2">Belongs to the metallo-beta-lactamase superfamily. Glyoxalase II family.</text>
</comment>
<dbReference type="Gene3D" id="3.60.15.10">
    <property type="entry name" value="Ribonuclease Z/Hydroxyacylglutathione hydrolase-like"/>
    <property type="match status" value="1"/>
</dbReference>
<evidence type="ECO:0000256" key="6">
    <source>
        <dbReference type="ARBA" id="ARBA00022990"/>
    </source>
</evidence>
<dbReference type="GO" id="GO:0006749">
    <property type="term" value="P:glutathione metabolic process"/>
    <property type="evidence" value="ECO:0007669"/>
    <property type="project" value="InterPro"/>
</dbReference>
<evidence type="ECO:0000256" key="4">
    <source>
        <dbReference type="ARBA" id="ARBA00022946"/>
    </source>
</evidence>
<dbReference type="FunFam" id="3.60.15.10:FF:000013">
    <property type="entry name" value="Persulfide dioxygenase ETHE1, mitochondrial"/>
    <property type="match status" value="1"/>
</dbReference>
<name>A0A1H6KPP8_9GAMM</name>
<keyword evidence="4" id="KW-0809">Transit peptide</keyword>
<dbReference type="Proteomes" id="UP000198988">
    <property type="component" value="Unassembled WGS sequence"/>
</dbReference>
<dbReference type="PANTHER" id="PTHR43084">
    <property type="entry name" value="PERSULFIDE DIOXYGENASE ETHE1"/>
    <property type="match status" value="1"/>
</dbReference>
<dbReference type="InterPro" id="IPR036866">
    <property type="entry name" value="RibonucZ/Hydroxyglut_hydro"/>
</dbReference>
<dbReference type="PANTHER" id="PTHR43084:SF1">
    <property type="entry name" value="PERSULFIDE DIOXYGENASE ETHE1, MITOCHONDRIAL"/>
    <property type="match status" value="1"/>
</dbReference>
<evidence type="ECO:0000313" key="10">
    <source>
        <dbReference type="EMBL" id="SEH62720.1"/>
    </source>
</evidence>
<dbReference type="InterPro" id="IPR001279">
    <property type="entry name" value="Metallo-B-lactamas"/>
</dbReference>
<evidence type="ECO:0000256" key="7">
    <source>
        <dbReference type="ARBA" id="ARBA00023002"/>
    </source>
</evidence>
<reference evidence="11" key="2">
    <citation type="submission" date="2016-06" db="EMBL/GenBank/DDBJ databases">
        <authorList>
            <person name="Olsen C.W."/>
            <person name="Carey S."/>
            <person name="Hinshaw L."/>
            <person name="Karasin A.I."/>
        </authorList>
    </citation>
    <scope>NUCLEOTIDE SEQUENCE [LARGE SCALE GENOMIC DNA]</scope>
    <source>
        <strain evidence="10">BazSymA</strain>
        <strain evidence="11">BazSymB</strain>
    </source>
</reference>
<keyword evidence="8" id="KW-0408">Iron</keyword>
<feature type="domain" description="Metallo-beta-lactamase" evidence="9">
    <location>
        <begin position="14"/>
        <end position="173"/>
    </location>
</feature>
<dbReference type="Pfam" id="PF00753">
    <property type="entry name" value="Lactamase_B"/>
    <property type="match status" value="1"/>
</dbReference>
<dbReference type="EMBL" id="CVUD02000133">
    <property type="protein sequence ID" value="SEH77750.1"/>
    <property type="molecule type" value="Genomic_DNA"/>
</dbReference>
<keyword evidence="7" id="KW-0560">Oxidoreductase</keyword>
<protein>
    <submittedName>
        <fullName evidence="11">Protein ETHE1, mitochondrial</fullName>
    </submittedName>
</protein>
<dbReference type="GO" id="GO:0046872">
    <property type="term" value="F:metal ion binding"/>
    <property type="evidence" value="ECO:0007669"/>
    <property type="project" value="UniProtKB-KW"/>
</dbReference>
<keyword evidence="3" id="KW-0479">Metal-binding</keyword>
<evidence type="ECO:0000313" key="11">
    <source>
        <dbReference type="EMBL" id="SEH77750.1"/>
    </source>
</evidence>
<evidence type="ECO:0000313" key="12">
    <source>
        <dbReference type="Proteomes" id="UP000198559"/>
    </source>
</evidence>
<dbReference type="SUPFAM" id="SSF56281">
    <property type="entry name" value="Metallo-hydrolase/oxidoreductase"/>
    <property type="match status" value="1"/>
</dbReference>
<sequence>MSLLFRPLFEKISSTYTYLLADVDTKEAIIIDAVDETQQRDIGLIEELGLDLRYIVETHVHADHITSSCPLKQKFKNAKIVLGAANPVACADILIKEGESLNFGSHQMVAMTTPGHTDGCMSYVVDDKIFTGDALLIRSCGRCDFQGGSAEKLYASIQKMFTLPDTTCVYPAHDYGGRTVSSIEEEKQFNEMIGNGVDKEEFVRRVNAMVLDLPKKIHVAVPANQVCGSKIVAD</sequence>
<dbReference type="Proteomes" id="UP000198559">
    <property type="component" value="Unassembled WGS sequence"/>
</dbReference>
<dbReference type="GO" id="GO:0070813">
    <property type="term" value="P:hydrogen sulfide metabolic process"/>
    <property type="evidence" value="ECO:0007669"/>
    <property type="project" value="TreeGrafter"/>
</dbReference>
<dbReference type="OrthoDB" id="9784009at2"/>